<dbReference type="PANTHER" id="PTHR16246:SF2">
    <property type="entry name" value="HOST CELL FACTOR C1 REGULATOR 1"/>
    <property type="match status" value="1"/>
</dbReference>
<reference evidence="3" key="1">
    <citation type="submission" date="2025-08" db="UniProtKB">
        <authorList>
            <consortium name="RefSeq"/>
        </authorList>
    </citation>
    <scope>IDENTIFICATION</scope>
    <source>
        <tissue evidence="3">Spleen</tissue>
    </source>
</reference>
<dbReference type="PANTHER" id="PTHR16246">
    <property type="entry name" value="HOST CELL FACTOR C1 REGULATOR 1"/>
    <property type="match status" value="1"/>
</dbReference>
<dbReference type="AlphaFoldDB" id="A0A6P5KYS5"/>
<dbReference type="FunCoup" id="A0A6P5KYS5">
    <property type="interactions" value="300"/>
</dbReference>
<dbReference type="InterPro" id="IPR029195">
    <property type="entry name" value="HCFC1R1"/>
</dbReference>
<evidence type="ECO:0000313" key="2">
    <source>
        <dbReference type="Proteomes" id="UP000515140"/>
    </source>
</evidence>
<dbReference type="Pfam" id="PF15226">
    <property type="entry name" value="HPIP"/>
    <property type="match status" value="2"/>
</dbReference>
<feature type="region of interest" description="Disordered" evidence="1">
    <location>
        <begin position="1"/>
        <end position="51"/>
    </location>
</feature>
<dbReference type="RefSeq" id="XP_020851143.1">
    <property type="nucleotide sequence ID" value="XM_020995484.1"/>
</dbReference>
<accession>A0A6P5KYS5</accession>
<sequence>MEPPASVRPQERPGCCGPRNSMILQPPVELGRPTGAQKDPREAQGPDRTLDACSFPQGIQPQSTSQLLEEDQNSLQKHFLSEENMVSHFSHLSLENNHPYCGPSVAFSMGSPAPPMTRPLEDSLHSVEHLGVLCPSLLLALNPHSELLLWQYPGNQIPETLRLLRLGGPQVYQNPHSGEAMEL</sequence>
<feature type="compositionally biased region" description="Basic and acidic residues" evidence="1">
    <location>
        <begin position="38"/>
        <end position="50"/>
    </location>
</feature>
<dbReference type="Proteomes" id="UP000515140">
    <property type="component" value="Unplaced"/>
</dbReference>
<dbReference type="InParanoid" id="A0A6P5KYS5"/>
<protein>
    <submittedName>
        <fullName evidence="3">Host cell factor C1 regulator 1 isoform X1</fullName>
    </submittedName>
</protein>
<evidence type="ECO:0000313" key="3">
    <source>
        <dbReference type="RefSeq" id="XP_020851143.1"/>
    </source>
</evidence>
<gene>
    <name evidence="3" type="primary">HCFC1R1</name>
</gene>
<proteinExistence type="predicted"/>
<keyword evidence="2" id="KW-1185">Reference proteome</keyword>
<organism evidence="2 3">
    <name type="scientific">Phascolarctos cinereus</name>
    <name type="common">Koala</name>
    <dbReference type="NCBI Taxonomy" id="38626"/>
    <lineage>
        <taxon>Eukaryota</taxon>
        <taxon>Metazoa</taxon>
        <taxon>Chordata</taxon>
        <taxon>Craniata</taxon>
        <taxon>Vertebrata</taxon>
        <taxon>Euteleostomi</taxon>
        <taxon>Mammalia</taxon>
        <taxon>Metatheria</taxon>
        <taxon>Diprotodontia</taxon>
        <taxon>Phascolarctidae</taxon>
        <taxon>Phascolarctos</taxon>
    </lineage>
</organism>
<name>A0A6P5KYS5_PHACI</name>
<dbReference type="CTD" id="54985"/>
<dbReference type="KEGG" id="pcw:110214523"/>
<dbReference type="GeneID" id="110214523"/>
<evidence type="ECO:0000256" key="1">
    <source>
        <dbReference type="SAM" id="MobiDB-lite"/>
    </source>
</evidence>